<feature type="domain" description="HAMP" evidence="12">
    <location>
        <begin position="216"/>
        <end position="267"/>
    </location>
</feature>
<keyword evidence="5 10" id="KW-1133">Transmembrane helix</keyword>
<evidence type="ECO:0000256" key="1">
    <source>
        <dbReference type="ARBA" id="ARBA00004651"/>
    </source>
</evidence>
<dbReference type="PROSITE" id="PS50885">
    <property type="entry name" value="HAMP"/>
    <property type="match status" value="1"/>
</dbReference>
<dbReference type="PANTHER" id="PTHR43531">
    <property type="entry name" value="PROTEIN ICFG"/>
    <property type="match status" value="1"/>
</dbReference>
<dbReference type="GO" id="GO:0005886">
    <property type="term" value="C:plasma membrane"/>
    <property type="evidence" value="ECO:0007669"/>
    <property type="project" value="UniProtKB-SubCell"/>
</dbReference>
<evidence type="ECO:0000256" key="6">
    <source>
        <dbReference type="ARBA" id="ARBA00023136"/>
    </source>
</evidence>
<dbReference type="PANTHER" id="PTHR43531:SF14">
    <property type="entry name" value="METHYL-ACCEPTING CHEMOTAXIS PROTEIN I-RELATED"/>
    <property type="match status" value="1"/>
</dbReference>
<gene>
    <name evidence="13" type="ordered locus">Bphy_3227</name>
</gene>
<keyword evidence="14" id="KW-1185">Reference proteome</keyword>
<dbReference type="Proteomes" id="UP000001192">
    <property type="component" value="Chromosome 2"/>
</dbReference>
<reference evidence="14" key="1">
    <citation type="journal article" date="2014" name="Stand. Genomic Sci.">
        <title>Complete genome sequence of Burkholderia phymatum STM815(T), a broad host range and efficient nitrogen-fixing symbiont of Mimosa species.</title>
        <authorList>
            <person name="Moulin L."/>
            <person name="Klonowska A."/>
            <person name="Caroline B."/>
            <person name="Booth K."/>
            <person name="Vriezen J.A."/>
            <person name="Melkonian R."/>
            <person name="James E.K."/>
            <person name="Young J.P."/>
            <person name="Bena G."/>
            <person name="Hauser L."/>
            <person name="Land M."/>
            <person name="Kyrpides N."/>
            <person name="Bruce D."/>
            <person name="Chain P."/>
            <person name="Copeland A."/>
            <person name="Pitluck S."/>
            <person name="Woyke T."/>
            <person name="Lizotte-Waniewski M."/>
            <person name="Bristow J."/>
            <person name="Riley M."/>
        </authorList>
    </citation>
    <scope>NUCLEOTIDE SEQUENCE [LARGE SCALE GENOMIC DNA]</scope>
    <source>
        <strain evidence="14">DSM 17167 / CIP 108236 / LMG 21445 / STM815</strain>
    </source>
</reference>
<evidence type="ECO:0000313" key="13">
    <source>
        <dbReference type="EMBL" id="ACC72387.1"/>
    </source>
</evidence>
<dbReference type="Pfam" id="PF00015">
    <property type="entry name" value="MCPsignal"/>
    <property type="match status" value="1"/>
</dbReference>
<evidence type="ECO:0000256" key="10">
    <source>
        <dbReference type="SAM" id="Phobius"/>
    </source>
</evidence>
<dbReference type="AlphaFoldDB" id="B2JRR0"/>
<dbReference type="SMART" id="SM00283">
    <property type="entry name" value="MA"/>
    <property type="match status" value="1"/>
</dbReference>
<dbReference type="EMBL" id="CP001044">
    <property type="protein sequence ID" value="ACC72387.1"/>
    <property type="molecule type" value="Genomic_DNA"/>
</dbReference>
<keyword evidence="2" id="KW-1003">Cell membrane</keyword>
<evidence type="ECO:0000256" key="3">
    <source>
        <dbReference type="ARBA" id="ARBA00022481"/>
    </source>
</evidence>
<keyword evidence="9" id="KW-0175">Coiled coil</keyword>
<evidence type="ECO:0000313" key="14">
    <source>
        <dbReference type="Proteomes" id="UP000001192"/>
    </source>
</evidence>
<dbReference type="HOGENOM" id="CLU_000445_107_16_4"/>
<dbReference type="PROSITE" id="PS50111">
    <property type="entry name" value="CHEMOTAXIS_TRANSDUC_2"/>
    <property type="match status" value="1"/>
</dbReference>
<dbReference type="CDD" id="cd11386">
    <property type="entry name" value="MCP_signal"/>
    <property type="match status" value="1"/>
</dbReference>
<name>B2JRR0_PARP8</name>
<evidence type="ECO:0000259" key="11">
    <source>
        <dbReference type="PROSITE" id="PS50111"/>
    </source>
</evidence>
<organism evidence="13 14">
    <name type="scientific">Paraburkholderia phymatum (strain DSM 17167 / CIP 108236 / LMG 21445 / STM815)</name>
    <name type="common">Burkholderia phymatum</name>
    <dbReference type="NCBI Taxonomy" id="391038"/>
    <lineage>
        <taxon>Bacteria</taxon>
        <taxon>Pseudomonadati</taxon>
        <taxon>Pseudomonadota</taxon>
        <taxon>Betaproteobacteria</taxon>
        <taxon>Burkholderiales</taxon>
        <taxon>Burkholderiaceae</taxon>
        <taxon>Paraburkholderia</taxon>
    </lineage>
</organism>
<dbReference type="Pfam" id="PF17200">
    <property type="entry name" value="sCache_2"/>
    <property type="match status" value="1"/>
</dbReference>
<dbReference type="Gene3D" id="1.10.287.950">
    <property type="entry name" value="Methyl-accepting chemotaxis protein"/>
    <property type="match status" value="1"/>
</dbReference>
<feature type="transmembrane region" description="Helical" evidence="10">
    <location>
        <begin position="189"/>
        <end position="211"/>
    </location>
</feature>
<feature type="coiled-coil region" evidence="9">
    <location>
        <begin position="472"/>
        <end position="510"/>
    </location>
</feature>
<dbReference type="FunFam" id="1.10.287.950:FF:000001">
    <property type="entry name" value="Methyl-accepting chemotaxis sensory transducer"/>
    <property type="match status" value="1"/>
</dbReference>
<keyword evidence="8" id="KW-0807">Transducer</keyword>
<accession>B2JRR0</accession>
<dbReference type="SUPFAM" id="SSF58104">
    <property type="entry name" value="Methyl-accepting chemotaxis protein (MCP) signaling domain"/>
    <property type="match status" value="1"/>
</dbReference>
<dbReference type="GO" id="GO:0004888">
    <property type="term" value="F:transmembrane signaling receptor activity"/>
    <property type="evidence" value="ECO:0007669"/>
    <property type="project" value="TreeGrafter"/>
</dbReference>
<dbReference type="InterPro" id="IPR033480">
    <property type="entry name" value="sCache_2"/>
</dbReference>
<dbReference type="Gene3D" id="3.30.450.20">
    <property type="entry name" value="PAS domain"/>
    <property type="match status" value="1"/>
</dbReference>
<keyword evidence="3" id="KW-0488">Methylation</keyword>
<evidence type="ECO:0000259" key="12">
    <source>
        <dbReference type="PROSITE" id="PS50885"/>
    </source>
</evidence>
<sequence precursor="true">MIRMTLNQKLSSMMAVLWMGLVLIAVAGVWQYRTALIQDRRDQLKTVVQQGESVVKHYYALTQKNAMSDDEARRRTLEALSIMRYGKDGYLTVNDSRPVMLMHPFAPDLVSKDQSGFADPTGKHLFQELVKVSNKDGGGFVDYVWYRPGGSRDTPVQKTSYALRFAPWDMIIVTGMYMDDVNAEFTSSLVRWVGLTGVLGLVASAVMFLVLRSVRRGLGGDLEVAIETAHRISRGDLTTNVSTAERDTGSLMHALAIMQSGLTEAVERIRLGAENINVGANEIAAGNMDLSQRTEEQAAALVQTASSMDQMTANVRLNADSAEQASRLAGQAAEVAIRGSSVVDDVVRTMGEITFSSQRIGDIIGVIDGIAFQTNILALNAAVEAARAGEQGRGFAVVASEVRSLAQRSAMAAKEIKALIESSTSTVDEGAALVANAGETMGEIVRSVQRVSQILGEISHASQEQSSGIEQVNRAMAEMDKVTQQNAALVEEAAAAAQSLKDQAGALRDAISGFALPA</sequence>
<proteinExistence type="inferred from homology"/>
<keyword evidence="6 10" id="KW-0472">Membrane</keyword>
<evidence type="ECO:0000256" key="8">
    <source>
        <dbReference type="PROSITE-ProRule" id="PRU00284"/>
    </source>
</evidence>
<evidence type="ECO:0000256" key="9">
    <source>
        <dbReference type="SAM" id="Coils"/>
    </source>
</evidence>
<evidence type="ECO:0000256" key="4">
    <source>
        <dbReference type="ARBA" id="ARBA00022692"/>
    </source>
</evidence>
<comment type="similarity">
    <text evidence="7">Belongs to the methyl-accepting chemotaxis (MCP) protein family.</text>
</comment>
<dbReference type="InterPro" id="IPR004089">
    <property type="entry name" value="MCPsignal_dom"/>
</dbReference>
<feature type="domain" description="Methyl-accepting transducer" evidence="11">
    <location>
        <begin position="272"/>
        <end position="501"/>
    </location>
</feature>
<dbReference type="GO" id="GO:0006935">
    <property type="term" value="P:chemotaxis"/>
    <property type="evidence" value="ECO:0007669"/>
    <property type="project" value="TreeGrafter"/>
</dbReference>
<dbReference type="eggNOG" id="COG0840">
    <property type="taxonomic scope" value="Bacteria"/>
</dbReference>
<keyword evidence="4 10" id="KW-0812">Transmembrane</keyword>
<evidence type="ECO:0000256" key="5">
    <source>
        <dbReference type="ARBA" id="ARBA00022989"/>
    </source>
</evidence>
<dbReference type="KEGG" id="bph:Bphy_3227"/>
<evidence type="ECO:0000256" key="7">
    <source>
        <dbReference type="ARBA" id="ARBA00029447"/>
    </source>
</evidence>
<dbReference type="InterPro" id="IPR051310">
    <property type="entry name" value="MCP_chemotaxis"/>
</dbReference>
<dbReference type="SMART" id="SM01049">
    <property type="entry name" value="Cache_2"/>
    <property type="match status" value="1"/>
</dbReference>
<dbReference type="GO" id="GO:0007165">
    <property type="term" value="P:signal transduction"/>
    <property type="evidence" value="ECO:0007669"/>
    <property type="project" value="UniProtKB-KW"/>
</dbReference>
<protein>
    <submittedName>
        <fullName evidence="13">Methyl-accepting chemotaxis sensory transducer</fullName>
    </submittedName>
</protein>
<dbReference type="InterPro" id="IPR003660">
    <property type="entry name" value="HAMP_dom"/>
</dbReference>
<evidence type="ECO:0000256" key="2">
    <source>
        <dbReference type="ARBA" id="ARBA00022475"/>
    </source>
</evidence>
<dbReference type="STRING" id="391038.Bphy_3227"/>
<comment type="subcellular location">
    <subcellularLocation>
        <location evidence="1">Cell membrane</location>
        <topology evidence="1">Multi-pass membrane protein</topology>
    </subcellularLocation>
</comment>